<evidence type="ECO:0000313" key="3">
    <source>
        <dbReference type="Proteomes" id="UP000054321"/>
    </source>
</evidence>
<dbReference type="InParanoid" id="A0A0C3HGF3"/>
<dbReference type="EMBL" id="KN832875">
    <property type="protein sequence ID" value="KIN02190.1"/>
    <property type="molecule type" value="Genomic_DNA"/>
</dbReference>
<reference evidence="2 3" key="1">
    <citation type="submission" date="2014-04" db="EMBL/GenBank/DDBJ databases">
        <authorList>
            <consortium name="DOE Joint Genome Institute"/>
            <person name="Kuo A."/>
            <person name="Martino E."/>
            <person name="Perotto S."/>
            <person name="Kohler A."/>
            <person name="Nagy L.G."/>
            <person name="Floudas D."/>
            <person name="Copeland A."/>
            <person name="Barry K.W."/>
            <person name="Cichocki N."/>
            <person name="Veneault-Fourrey C."/>
            <person name="LaButti K."/>
            <person name="Lindquist E.A."/>
            <person name="Lipzen A."/>
            <person name="Lundell T."/>
            <person name="Morin E."/>
            <person name="Murat C."/>
            <person name="Sun H."/>
            <person name="Tunlid A."/>
            <person name="Henrissat B."/>
            <person name="Grigoriev I.V."/>
            <person name="Hibbett D.S."/>
            <person name="Martin F."/>
            <person name="Nordberg H.P."/>
            <person name="Cantor M.N."/>
            <person name="Hua S.X."/>
        </authorList>
    </citation>
    <scope>NUCLEOTIDE SEQUENCE [LARGE SCALE GENOMIC DNA]</scope>
    <source>
        <strain evidence="2 3">Zn</strain>
    </source>
</reference>
<dbReference type="STRING" id="913774.A0A0C3HGF3"/>
<dbReference type="InterPro" id="IPR021765">
    <property type="entry name" value="UstYa-like"/>
</dbReference>
<feature type="non-terminal residue" evidence="2">
    <location>
        <position position="1"/>
    </location>
</feature>
<name>A0A0C3HGF3_OIDMZ</name>
<dbReference type="PANTHER" id="PTHR33365">
    <property type="entry name" value="YALI0B05434P"/>
    <property type="match status" value="1"/>
</dbReference>
<dbReference type="OrthoDB" id="3687641at2759"/>
<dbReference type="PANTHER" id="PTHR33365:SF12">
    <property type="entry name" value="TAT PATHWAY SIGNAL SEQUENCE"/>
    <property type="match status" value="1"/>
</dbReference>
<gene>
    <name evidence="2" type="ORF">OIDMADRAFT_121450</name>
</gene>
<evidence type="ECO:0000256" key="1">
    <source>
        <dbReference type="ARBA" id="ARBA00035112"/>
    </source>
</evidence>
<dbReference type="HOGENOM" id="CLU_042941_6_0_1"/>
<sequence>SPFKGPPTPEVEEAWQSAMKYGMIAVTAEDILQAGQNLTAVQFPPSVGGGYMAATVGTHQLHCLHFIWQDHHRDSFSDVRQKITDLPELYEQHYEHCVDYIRQGVMCHFDTGIMPYNWVRDHKNPTPNSNTMHKCLDWERLQDWLRSRAVEMPEGFVWRQPDDAVSLEWSP</sequence>
<dbReference type="AlphaFoldDB" id="A0A0C3HGF3"/>
<accession>A0A0C3HGF3</accession>
<organism evidence="2 3">
    <name type="scientific">Oidiodendron maius (strain Zn)</name>
    <dbReference type="NCBI Taxonomy" id="913774"/>
    <lineage>
        <taxon>Eukaryota</taxon>
        <taxon>Fungi</taxon>
        <taxon>Dikarya</taxon>
        <taxon>Ascomycota</taxon>
        <taxon>Pezizomycotina</taxon>
        <taxon>Leotiomycetes</taxon>
        <taxon>Leotiomycetes incertae sedis</taxon>
        <taxon>Myxotrichaceae</taxon>
        <taxon>Oidiodendron</taxon>
    </lineage>
</organism>
<dbReference type="Pfam" id="PF11807">
    <property type="entry name" value="UstYa"/>
    <property type="match status" value="1"/>
</dbReference>
<proteinExistence type="inferred from homology"/>
<dbReference type="GO" id="GO:0043386">
    <property type="term" value="P:mycotoxin biosynthetic process"/>
    <property type="evidence" value="ECO:0007669"/>
    <property type="project" value="InterPro"/>
</dbReference>
<protein>
    <submittedName>
        <fullName evidence="2">Uncharacterized protein</fullName>
    </submittedName>
</protein>
<comment type="similarity">
    <text evidence="1">Belongs to the ustYa family.</text>
</comment>
<reference evidence="3" key="2">
    <citation type="submission" date="2015-01" db="EMBL/GenBank/DDBJ databases">
        <title>Evolutionary Origins and Diversification of the Mycorrhizal Mutualists.</title>
        <authorList>
            <consortium name="DOE Joint Genome Institute"/>
            <consortium name="Mycorrhizal Genomics Consortium"/>
            <person name="Kohler A."/>
            <person name="Kuo A."/>
            <person name="Nagy L.G."/>
            <person name="Floudas D."/>
            <person name="Copeland A."/>
            <person name="Barry K.W."/>
            <person name="Cichocki N."/>
            <person name="Veneault-Fourrey C."/>
            <person name="LaButti K."/>
            <person name="Lindquist E.A."/>
            <person name="Lipzen A."/>
            <person name="Lundell T."/>
            <person name="Morin E."/>
            <person name="Murat C."/>
            <person name="Riley R."/>
            <person name="Ohm R."/>
            <person name="Sun H."/>
            <person name="Tunlid A."/>
            <person name="Henrissat B."/>
            <person name="Grigoriev I.V."/>
            <person name="Hibbett D.S."/>
            <person name="Martin F."/>
        </authorList>
    </citation>
    <scope>NUCLEOTIDE SEQUENCE [LARGE SCALE GENOMIC DNA]</scope>
    <source>
        <strain evidence="3">Zn</strain>
    </source>
</reference>
<evidence type="ECO:0000313" key="2">
    <source>
        <dbReference type="EMBL" id="KIN02190.1"/>
    </source>
</evidence>
<keyword evidence="3" id="KW-1185">Reference proteome</keyword>
<dbReference type="Proteomes" id="UP000054321">
    <property type="component" value="Unassembled WGS sequence"/>
</dbReference>